<comment type="cofactor">
    <cofactor evidence="1">
        <name>Mg(2+)</name>
        <dbReference type="ChEBI" id="CHEBI:18420"/>
    </cofactor>
</comment>
<evidence type="ECO:0000259" key="5">
    <source>
        <dbReference type="PROSITE" id="PS51462"/>
    </source>
</evidence>
<dbReference type="CDD" id="cd02883">
    <property type="entry name" value="NUDIX_Hydrolase"/>
    <property type="match status" value="1"/>
</dbReference>
<accession>A0A670ZJ19</accession>
<dbReference type="Ensembl" id="ENSPTXT00000023455.1">
    <property type="protein sequence ID" value="ENSPTXP00000022755.1"/>
    <property type="gene ID" value="ENSPTXG00000015748.1"/>
</dbReference>
<dbReference type="SUPFAM" id="SSF55811">
    <property type="entry name" value="Nudix"/>
    <property type="match status" value="1"/>
</dbReference>
<evidence type="ECO:0000256" key="3">
    <source>
        <dbReference type="ARBA" id="ARBA00022801"/>
    </source>
</evidence>
<dbReference type="GO" id="GO:0046872">
    <property type="term" value="F:metal ion binding"/>
    <property type="evidence" value="ECO:0007669"/>
    <property type="project" value="UniProtKB-KW"/>
</dbReference>
<keyword evidence="2" id="KW-0479">Metal-binding</keyword>
<dbReference type="Ensembl" id="ENSPTXT00000023435.1">
    <property type="protein sequence ID" value="ENSPTXP00000022735.1"/>
    <property type="gene ID" value="ENSPTXG00000015737.1"/>
</dbReference>
<gene>
    <name evidence="6" type="primary">LOC113452593</name>
    <name evidence="7" type="synonym">LOC113452602</name>
</gene>
<dbReference type="PANTHER" id="PTHR31835">
    <property type="entry name" value="URIDINE DIPHOSPHATE GLUCOSE PYROPHOSPHATASE"/>
    <property type="match status" value="1"/>
</dbReference>
<keyword evidence="4" id="KW-0460">Magnesium</keyword>
<dbReference type="PROSITE" id="PS51462">
    <property type="entry name" value="NUDIX"/>
    <property type="match status" value="1"/>
</dbReference>
<dbReference type="Gene3D" id="3.90.79.10">
    <property type="entry name" value="Nucleoside Triphosphate Pyrophosphohydrolase"/>
    <property type="match status" value="1"/>
</dbReference>
<evidence type="ECO:0000256" key="2">
    <source>
        <dbReference type="ARBA" id="ARBA00022723"/>
    </source>
</evidence>
<evidence type="ECO:0000313" key="8">
    <source>
        <dbReference type="Proteomes" id="UP000472273"/>
    </source>
</evidence>
<evidence type="ECO:0000313" key="7">
    <source>
        <dbReference type="Ensembl" id="ENSPTXP00000022755.1"/>
    </source>
</evidence>
<dbReference type="AlphaFoldDB" id="A0A670ZJ19"/>
<dbReference type="Proteomes" id="UP000472273">
    <property type="component" value="Unplaced"/>
</dbReference>
<reference evidence="6" key="1">
    <citation type="submission" date="2025-05" db="UniProtKB">
        <authorList>
            <consortium name="Ensembl"/>
        </authorList>
    </citation>
    <scope>IDENTIFICATION</scope>
</reference>
<feature type="domain" description="Nudix hydrolase" evidence="5">
    <location>
        <begin position="114"/>
        <end position="274"/>
    </location>
</feature>
<dbReference type="GO" id="GO:0052751">
    <property type="term" value="F:GDP-mannose hydrolase activity"/>
    <property type="evidence" value="ECO:0007669"/>
    <property type="project" value="TreeGrafter"/>
</dbReference>
<proteinExistence type="predicted"/>
<organism evidence="6 8">
    <name type="scientific">Pseudonaja textilis</name>
    <name type="common">Eastern brown snake</name>
    <dbReference type="NCBI Taxonomy" id="8673"/>
    <lineage>
        <taxon>Eukaryota</taxon>
        <taxon>Metazoa</taxon>
        <taxon>Chordata</taxon>
        <taxon>Craniata</taxon>
        <taxon>Vertebrata</taxon>
        <taxon>Euteleostomi</taxon>
        <taxon>Lepidosauria</taxon>
        <taxon>Squamata</taxon>
        <taxon>Bifurcata</taxon>
        <taxon>Unidentata</taxon>
        <taxon>Episquamata</taxon>
        <taxon>Toxicofera</taxon>
        <taxon>Serpentes</taxon>
        <taxon>Colubroidea</taxon>
        <taxon>Elapidae</taxon>
        <taxon>Hydrophiinae</taxon>
        <taxon>Pseudonaja</taxon>
    </lineage>
</organism>
<dbReference type="PANTHER" id="PTHR31835:SF1">
    <property type="entry name" value="URIDINE DIPHOSPHATE GLUCOSE PYROPHOSPHATASE NUDT22"/>
    <property type="match status" value="1"/>
</dbReference>
<protein>
    <recommendedName>
        <fullName evidence="5">Nudix hydrolase domain-containing protein</fullName>
    </recommendedName>
</protein>
<evidence type="ECO:0000256" key="1">
    <source>
        <dbReference type="ARBA" id="ARBA00001946"/>
    </source>
</evidence>
<keyword evidence="8" id="KW-1185">Reference proteome</keyword>
<dbReference type="InterPro" id="IPR055295">
    <property type="entry name" value="NUDT22/NUDT9-like"/>
</dbReference>
<dbReference type="OMA" id="TCYRDFI"/>
<dbReference type="InterPro" id="IPR015797">
    <property type="entry name" value="NUDIX_hydrolase-like_dom_sf"/>
</dbReference>
<dbReference type="GeneTree" id="ENSGT00390000017869"/>
<dbReference type="InterPro" id="IPR000086">
    <property type="entry name" value="NUDIX_hydrolase_dom"/>
</dbReference>
<name>A0A670ZJ19_PSETE</name>
<sequence>MDPDISLLFKCPALGGIPESHVRVELSPLYDRNSLPADQAQIDSVWAARCRQNPWLFDGAKFRLHSVKLDGSILTFHLGLTSYKDFVGTNLAETARQLQEQGHKDFGNSQAYLADPLGVGAVLHTADDNLVFLRRSLCVGEAPGKIDVPGGHPEPQDASVGSLIRHQDLPGDLVVGELFSSVLREIQDEMNLQPDTLSRPLLLGIVRNETTAGRCSAEFYVRCSLSSEEVKQRYALGGPEAQESVGIIFVSREGEWWNELCPSAKGAVKLYTEVLSLSLKGCSLPKCQISTQIHRFLLFSKRGQLCQDSPPLQKTNW</sequence>
<keyword evidence="3" id="KW-0378">Hydrolase</keyword>
<evidence type="ECO:0000313" key="6">
    <source>
        <dbReference type="Ensembl" id="ENSPTXP00000022735.1"/>
    </source>
</evidence>
<evidence type="ECO:0000256" key="4">
    <source>
        <dbReference type="ARBA" id="ARBA00022842"/>
    </source>
</evidence>